<dbReference type="GO" id="GO:0051747">
    <property type="term" value="F:cytosine C-5 DNA demethylase activity"/>
    <property type="evidence" value="ECO:0007669"/>
    <property type="project" value="TreeGrafter"/>
</dbReference>
<feature type="region of interest" description="Disordered" evidence="2">
    <location>
        <begin position="1"/>
        <end position="71"/>
    </location>
</feature>
<name>A0A439DFC2_9PEZI</name>
<dbReference type="InterPro" id="IPR037151">
    <property type="entry name" value="AlkB-like_sf"/>
</dbReference>
<organism evidence="4 5">
    <name type="scientific">Xylaria grammica</name>
    <dbReference type="NCBI Taxonomy" id="363999"/>
    <lineage>
        <taxon>Eukaryota</taxon>
        <taxon>Fungi</taxon>
        <taxon>Dikarya</taxon>
        <taxon>Ascomycota</taxon>
        <taxon>Pezizomycotina</taxon>
        <taxon>Sordariomycetes</taxon>
        <taxon>Xylariomycetidae</taxon>
        <taxon>Xylariales</taxon>
        <taxon>Xylariaceae</taxon>
        <taxon>Xylaria</taxon>
    </lineage>
</organism>
<evidence type="ECO:0000313" key="5">
    <source>
        <dbReference type="Proteomes" id="UP000286045"/>
    </source>
</evidence>
<feature type="domain" description="Fe2OG dioxygenase" evidence="3">
    <location>
        <begin position="563"/>
        <end position="665"/>
    </location>
</feature>
<evidence type="ECO:0000256" key="2">
    <source>
        <dbReference type="SAM" id="MobiDB-lite"/>
    </source>
</evidence>
<dbReference type="STRING" id="363999.A0A439DFC2"/>
<dbReference type="AlphaFoldDB" id="A0A439DFC2"/>
<evidence type="ECO:0000256" key="1">
    <source>
        <dbReference type="PIRSR" id="PIRSR632852-1"/>
    </source>
</evidence>
<proteinExistence type="predicted"/>
<dbReference type="GO" id="GO:0006307">
    <property type="term" value="P:DNA alkylation repair"/>
    <property type="evidence" value="ECO:0007669"/>
    <property type="project" value="TreeGrafter"/>
</dbReference>
<dbReference type="Proteomes" id="UP000286045">
    <property type="component" value="Unassembled WGS sequence"/>
</dbReference>
<gene>
    <name evidence="4" type="ORF">EKO27_g2001</name>
</gene>
<sequence>MDSAGLRSASKQASDDAQKRKAPDNQDIGDASPKRRKTKSSSSLTRAKPKKTVKSSVVADGDNTPESAGATLSTRTLALPAGTPPLSSNFRGALCDAVSYYKSHQGGIYSTGLVANGMLLNGKTTQRDVLQSQVIITTVGGGLAEDENGKRIRKQNQDVCTNYTVLNNAMLNKHPVAIVIGKKSVGKGQYANDLVDVQLPNHYNVVDFFYVTEIWTELQPTQRDGTRFAHYVVRLQKADLDSVSWWVPRGNERIDTYAVGQFHCRPVTCQSCNQPSKEIFEQGWCCLKNTCSEFFRFSGPNIDIDKLRYHQNFLNEREALSGGALPKFIPELPVISPGEYGSETAFKAGIVCPTCKWPSRRIFWWGWICEGGCGFKRPMLPLDVPLSKIRTEAANLMEKKARIVYVHSLIHRAQHTVNGYEVISFYLPNNPQNRHEAEFIGSVTVLRPTQYTIKRKGGMDDLFLDLQQAVRVGDVELRRNPAFCRGSHMEELTSHFSCNMGADYKFGVVVETSRSFTNAPAPVLEALSRLTWGASTGVKLTGDHVSEKRLSIDSESMPNKFTDFNEQLILGYFEGSHIGYHDDGEKELGPTVATLSLGSPSVMHFRAKSKAGFGDAVNKNRVMLSFHLEHGDMVVMHGTKIHKTYEHSVIAGGVRRYALTCRYIRPETIPDAARREKALVNGAVPPEWQGRAYKGEATEPQKY</sequence>
<dbReference type="InterPro" id="IPR032852">
    <property type="entry name" value="ALKBH2"/>
</dbReference>
<evidence type="ECO:0000313" key="4">
    <source>
        <dbReference type="EMBL" id="RWA13110.1"/>
    </source>
</evidence>
<feature type="binding site" evidence="1">
    <location>
        <position position="647"/>
    </location>
    <ligand>
        <name>2-oxoglutarate</name>
        <dbReference type="ChEBI" id="CHEBI:16810"/>
    </ligand>
</feature>
<dbReference type="EMBL" id="RYZI01000034">
    <property type="protein sequence ID" value="RWA13110.1"/>
    <property type="molecule type" value="Genomic_DNA"/>
</dbReference>
<dbReference type="PANTHER" id="PTHR31573:SF4">
    <property type="entry name" value="FE2OG DIOXYGENASE DOMAIN-CONTAINING PROTEIN"/>
    <property type="match status" value="1"/>
</dbReference>
<dbReference type="InterPro" id="IPR027450">
    <property type="entry name" value="AlkB-like"/>
</dbReference>
<protein>
    <recommendedName>
        <fullName evidence="3">Fe2OG dioxygenase domain-containing protein</fullName>
    </recommendedName>
</protein>
<dbReference type="PROSITE" id="PS51471">
    <property type="entry name" value="FE2OG_OXY"/>
    <property type="match status" value="1"/>
</dbReference>
<dbReference type="InterPro" id="IPR005123">
    <property type="entry name" value="Oxoglu/Fe-dep_dioxygenase_dom"/>
</dbReference>
<accession>A0A439DFC2</accession>
<comment type="caution">
    <text evidence="4">The sequence shown here is derived from an EMBL/GenBank/DDBJ whole genome shotgun (WGS) entry which is preliminary data.</text>
</comment>
<feature type="compositionally biased region" description="Basic and acidic residues" evidence="2">
    <location>
        <begin position="13"/>
        <end position="24"/>
    </location>
</feature>
<evidence type="ECO:0000259" key="3">
    <source>
        <dbReference type="PROSITE" id="PS51471"/>
    </source>
</evidence>
<reference evidence="4 5" key="1">
    <citation type="submission" date="2018-12" db="EMBL/GenBank/DDBJ databases">
        <title>Draft genome sequence of Xylaria grammica IHI A82.</title>
        <authorList>
            <person name="Buettner E."/>
            <person name="Kellner H."/>
        </authorList>
    </citation>
    <scope>NUCLEOTIDE SEQUENCE [LARGE SCALE GENOMIC DNA]</scope>
    <source>
        <strain evidence="4 5">IHI A82</strain>
    </source>
</reference>
<dbReference type="GO" id="GO:0035516">
    <property type="term" value="F:broad specificity oxidative DNA demethylase activity"/>
    <property type="evidence" value="ECO:0007669"/>
    <property type="project" value="TreeGrafter"/>
</dbReference>
<dbReference type="Gene3D" id="2.60.120.590">
    <property type="entry name" value="Alpha-ketoglutarate-dependent dioxygenase AlkB-like"/>
    <property type="match status" value="1"/>
</dbReference>
<dbReference type="Pfam" id="PF13532">
    <property type="entry name" value="2OG-FeII_Oxy_2"/>
    <property type="match status" value="1"/>
</dbReference>
<keyword evidence="5" id="KW-1185">Reference proteome</keyword>
<dbReference type="SUPFAM" id="SSF51197">
    <property type="entry name" value="Clavaminate synthase-like"/>
    <property type="match status" value="1"/>
</dbReference>
<dbReference type="PANTHER" id="PTHR31573">
    <property type="entry name" value="ALPHA-KETOGLUTARATE-DEPENDENT DIOXYGENASE ALKB HOMOLOG 2"/>
    <property type="match status" value="1"/>
</dbReference>
<dbReference type="GO" id="GO:0008198">
    <property type="term" value="F:ferrous iron binding"/>
    <property type="evidence" value="ECO:0007669"/>
    <property type="project" value="TreeGrafter"/>
</dbReference>
<feature type="binding site" evidence="1">
    <location>
        <position position="572"/>
    </location>
    <ligand>
        <name>2-oxoglutarate</name>
        <dbReference type="ChEBI" id="CHEBI:16810"/>
    </ligand>
</feature>
<feature type="binding site" evidence="1">
    <location>
        <position position="581"/>
    </location>
    <ligand>
        <name>2-oxoglutarate</name>
        <dbReference type="ChEBI" id="CHEBI:16810"/>
    </ligand>
</feature>